<accession>A0ABN3Q2D7</accession>
<evidence type="ECO:0000313" key="4">
    <source>
        <dbReference type="Proteomes" id="UP001501509"/>
    </source>
</evidence>
<protein>
    <submittedName>
        <fullName evidence="3">Uncharacterized protein</fullName>
    </submittedName>
</protein>
<organism evidence="3 4">
    <name type="scientific">Actinomadura fulvescens</name>
    <dbReference type="NCBI Taxonomy" id="46160"/>
    <lineage>
        <taxon>Bacteria</taxon>
        <taxon>Bacillati</taxon>
        <taxon>Actinomycetota</taxon>
        <taxon>Actinomycetes</taxon>
        <taxon>Streptosporangiales</taxon>
        <taxon>Thermomonosporaceae</taxon>
        <taxon>Actinomadura</taxon>
    </lineage>
</organism>
<dbReference type="Proteomes" id="UP001501509">
    <property type="component" value="Unassembled WGS sequence"/>
</dbReference>
<comment type="caution">
    <text evidence="3">The sequence shown here is derived from an EMBL/GenBank/DDBJ whole genome shotgun (WGS) entry which is preliminary data.</text>
</comment>
<keyword evidence="4" id="KW-1185">Reference proteome</keyword>
<dbReference type="RefSeq" id="WP_344545363.1">
    <property type="nucleotide sequence ID" value="NZ_BAAATD010000007.1"/>
</dbReference>
<keyword evidence="2" id="KW-0472">Membrane</keyword>
<sequence>MNTTDQRPRVPFEERLRAELLKVVDERAADVPDRITSTAARRFVRRRWLVPAVGAATLAATAAVVLPVLVPGGAPAAYAVEPQGDGTVRVEIKQPRDAARLERDLKRAGIPATVDYLPTGKTCRQPRFVPAGDAPSGGGSSGVELRSPGDGGGGPTAIFTFQPADFTKERSLVIESTGGEGVTGLQASVAQGAVSPCEPVDAETTPPGLGEDTATHHSGGQR</sequence>
<reference evidence="3 4" key="1">
    <citation type="journal article" date="2019" name="Int. J. Syst. Evol. Microbiol.">
        <title>The Global Catalogue of Microorganisms (GCM) 10K type strain sequencing project: providing services to taxonomists for standard genome sequencing and annotation.</title>
        <authorList>
            <consortium name="The Broad Institute Genomics Platform"/>
            <consortium name="The Broad Institute Genome Sequencing Center for Infectious Disease"/>
            <person name="Wu L."/>
            <person name="Ma J."/>
        </authorList>
    </citation>
    <scope>NUCLEOTIDE SEQUENCE [LARGE SCALE GENOMIC DNA]</scope>
    <source>
        <strain evidence="3 4">JCM 6833</strain>
    </source>
</reference>
<feature type="transmembrane region" description="Helical" evidence="2">
    <location>
        <begin position="48"/>
        <end position="70"/>
    </location>
</feature>
<evidence type="ECO:0000313" key="3">
    <source>
        <dbReference type="EMBL" id="GAA2613381.1"/>
    </source>
</evidence>
<evidence type="ECO:0000256" key="1">
    <source>
        <dbReference type="SAM" id="MobiDB-lite"/>
    </source>
</evidence>
<gene>
    <name evidence="3" type="ORF">GCM10010411_55360</name>
</gene>
<keyword evidence="2" id="KW-1133">Transmembrane helix</keyword>
<proteinExistence type="predicted"/>
<feature type="region of interest" description="Disordered" evidence="1">
    <location>
        <begin position="184"/>
        <end position="222"/>
    </location>
</feature>
<dbReference type="EMBL" id="BAAATD010000007">
    <property type="protein sequence ID" value="GAA2613381.1"/>
    <property type="molecule type" value="Genomic_DNA"/>
</dbReference>
<keyword evidence="2" id="KW-0812">Transmembrane</keyword>
<feature type="region of interest" description="Disordered" evidence="1">
    <location>
        <begin position="131"/>
        <end position="153"/>
    </location>
</feature>
<evidence type="ECO:0000256" key="2">
    <source>
        <dbReference type="SAM" id="Phobius"/>
    </source>
</evidence>
<name>A0ABN3Q2D7_9ACTN</name>